<feature type="region of interest" description="Disordered" evidence="1">
    <location>
        <begin position="1025"/>
        <end position="1058"/>
    </location>
</feature>
<evidence type="ECO:0000313" key="4">
    <source>
        <dbReference type="Proteomes" id="UP001153620"/>
    </source>
</evidence>
<dbReference type="InterPro" id="IPR036770">
    <property type="entry name" value="Ankyrin_rpt-contain_sf"/>
</dbReference>
<evidence type="ECO:0000256" key="1">
    <source>
        <dbReference type="SAM" id="MobiDB-lite"/>
    </source>
</evidence>
<dbReference type="OrthoDB" id="2428204at2759"/>
<dbReference type="Proteomes" id="UP001153620">
    <property type="component" value="Chromosome 1"/>
</dbReference>
<gene>
    <name evidence="3" type="ORF">CHIRRI_LOCUS1740</name>
</gene>
<dbReference type="CDD" id="cd17117">
    <property type="entry name" value="RA_ANKFN1_like"/>
    <property type="match status" value="1"/>
</dbReference>
<dbReference type="InterPro" id="IPR002110">
    <property type="entry name" value="Ankyrin_rpt"/>
</dbReference>
<proteinExistence type="predicted"/>
<sequence>MKNNYRQLTRSPSEPSILKRSASYALRSSFRLPKKRMSTQLHALNLEQLPSFIPPKAAALLQINITTPSNHTALLTNPSHLITNESQIKFATIRKRSVWANSSAKISLPSSHHNERDKIEVKRSEQSKAMHIGGFNFLQQNKAVEGNNGASNGDIVGSASVLKEFNKNSTSDNFKLNKKYKFGHVNKSFEPSSAYALFECVEENQYDQLKSLLEQKQLNVNALNNDGFSVLDLAVLINNRPITKLLLQYGAHSGNFPVESLETHLNSLLTNSEKKLAQFVSSTGSSSQSCIGPETERQKLTIEKRIKLIRKMINGWQRLKVPDPPFSFTIDVIGTNSVLIRILEPIEDTICTTFRGKYQYLYTAQYLYVAILFDNVSFLVQYSPREDFSIVIAEKTITEWNIFQGTMGVNFHLDHLIQRRRYYFRACSGNIKGYGSYKVSNPLSIVPSSWKDIEENPRDSRFLSQKEIFENIGKTVHQSKPDEPIDEQQRRNQKKKTTIKQLFSTVSKFQKSLRRGIYLACIIFSDEKVLVTNEDFLPVIEIDESYPANLNNDFYWLMKISTSWEDVKNLRIEMEKNSTNKIQFRFKILNAIHQMQISLGITDLGQFYYKPLKDSNGTIVLACSLYCKDPKTSTLHTKWISMNKLLKKVTVLLEDSPINEILLNSIKSQINYYHASKVKLSRGLYLSYLKMFSSMDSIHIVCQTKTPNVLPNCKIRDNPHISAEEWTVLKSNLERDKEGKLSQAQENFIESLKLSLNRLFKFMNIDHEEALRHRIYDTEVIELNEDVSFLIVCPPPCDTIINSKDSHNVSVDLSLKRSDFISLPLIVHEMIQFDTYQSTLLHTYARLSFLTEFDMITANLKQREAFSSNELQVAKDRLKQSEETMNELNGAWKSIRYMTDVIQFYRSKEVTNTSDIKKILQFVSSYNIFFKMPDTQLRGFHVKSPIRGSWGPQTFKGSEILTFTEHSKSDQLLNSIESKNNSTVLSTESDNRKNSIDSNYYSAGEQNDFSIPRLPLSKSEEALVVTRRKGPSNIHQRKRPTTFNPHSSDSQSSNKSNGLVVHRINANVINEVVPNEPCKQSIEITPSKSKLKVSHHPKSSTNHQQQKKESFRKYHSEEESTLVTFLKPTLTAIQNENNRSFKDPLIIVEDEAIEMISSPFSKAPTERSSKSSNASSKQQFGKTKQLFSRSDFHSKNVHAICQDREIDSIDFRAIDALKQIEDTNETSALNVSFTDGSKSDIQAQIEEMLMERDYVNQSSIESSSSILQIYAAYDTGLSSGTSLKLKCTQKTTSREVINLVVKQLNMAVVLKGKDGPVYGANQLDDFCLVCLVGTRERCLRDDFRPFDLQNPWKKGKLFVRFKHDLLAAIEINASNREAFSL</sequence>
<keyword evidence="4" id="KW-1185">Reference proteome</keyword>
<dbReference type="GO" id="GO:0061172">
    <property type="term" value="P:regulation of establishment of bipolar cell polarity"/>
    <property type="evidence" value="ECO:0007669"/>
    <property type="project" value="TreeGrafter"/>
</dbReference>
<dbReference type="GO" id="GO:0000132">
    <property type="term" value="P:establishment of mitotic spindle orientation"/>
    <property type="evidence" value="ECO:0007669"/>
    <property type="project" value="TreeGrafter"/>
</dbReference>
<reference evidence="3" key="1">
    <citation type="submission" date="2022-01" db="EMBL/GenBank/DDBJ databases">
        <authorList>
            <person name="King R."/>
        </authorList>
    </citation>
    <scope>NUCLEOTIDE SEQUENCE</scope>
</reference>
<dbReference type="PANTHER" id="PTHR21437">
    <property type="entry name" value="WIDE AWAKE"/>
    <property type="match status" value="1"/>
</dbReference>
<organism evidence="3 4">
    <name type="scientific">Chironomus riparius</name>
    <dbReference type="NCBI Taxonomy" id="315576"/>
    <lineage>
        <taxon>Eukaryota</taxon>
        <taxon>Metazoa</taxon>
        <taxon>Ecdysozoa</taxon>
        <taxon>Arthropoda</taxon>
        <taxon>Hexapoda</taxon>
        <taxon>Insecta</taxon>
        <taxon>Pterygota</taxon>
        <taxon>Neoptera</taxon>
        <taxon>Endopterygota</taxon>
        <taxon>Diptera</taxon>
        <taxon>Nematocera</taxon>
        <taxon>Chironomoidea</taxon>
        <taxon>Chironomidae</taxon>
        <taxon>Chironominae</taxon>
        <taxon>Chironomus</taxon>
    </lineage>
</organism>
<dbReference type="Pfam" id="PF13637">
    <property type="entry name" value="Ank_4"/>
    <property type="match status" value="1"/>
</dbReference>
<dbReference type="SUPFAM" id="SSF48403">
    <property type="entry name" value="Ankyrin repeat"/>
    <property type="match status" value="1"/>
</dbReference>
<protein>
    <recommendedName>
        <fullName evidence="2">Ras-associating domain-containing protein</fullName>
    </recommendedName>
</protein>
<dbReference type="EMBL" id="OU895877">
    <property type="protein sequence ID" value="CAG9798762.1"/>
    <property type="molecule type" value="Genomic_DNA"/>
</dbReference>
<feature type="compositionally biased region" description="Basic residues" evidence="1">
    <location>
        <begin position="1089"/>
        <end position="1098"/>
    </location>
</feature>
<dbReference type="GO" id="GO:0007165">
    <property type="term" value="P:signal transduction"/>
    <property type="evidence" value="ECO:0007669"/>
    <property type="project" value="InterPro"/>
</dbReference>
<feature type="region of interest" description="Disordered" evidence="1">
    <location>
        <begin position="1159"/>
        <end position="1182"/>
    </location>
</feature>
<feature type="region of interest" description="Disordered" evidence="1">
    <location>
        <begin position="1086"/>
        <end position="1114"/>
    </location>
</feature>
<feature type="compositionally biased region" description="Basic residues" evidence="1">
    <location>
        <begin position="1026"/>
        <end position="1040"/>
    </location>
</feature>
<reference evidence="3" key="2">
    <citation type="submission" date="2022-10" db="EMBL/GenBank/DDBJ databases">
        <authorList>
            <consortium name="ENA_rothamsted_submissions"/>
            <consortium name="culmorum"/>
            <person name="King R."/>
        </authorList>
    </citation>
    <scope>NUCLEOTIDE SEQUENCE</scope>
</reference>
<evidence type="ECO:0000313" key="3">
    <source>
        <dbReference type="EMBL" id="CAG9798762.1"/>
    </source>
</evidence>
<dbReference type="InterPro" id="IPR039269">
    <property type="entry name" value="ANKFN1"/>
</dbReference>
<feature type="domain" description="Ras-associating" evidence="2">
    <location>
        <begin position="1263"/>
        <end position="1364"/>
    </location>
</feature>
<dbReference type="Gene3D" id="1.25.40.20">
    <property type="entry name" value="Ankyrin repeat-containing domain"/>
    <property type="match status" value="1"/>
</dbReference>
<accession>A0A9N9RKU2</accession>
<feature type="compositionally biased region" description="Low complexity" evidence="1">
    <location>
        <begin position="1047"/>
        <end position="1056"/>
    </location>
</feature>
<name>A0A9N9RKU2_9DIPT</name>
<feature type="region of interest" description="Disordered" evidence="1">
    <location>
        <begin position="982"/>
        <end position="1002"/>
    </location>
</feature>
<dbReference type="InterPro" id="IPR000159">
    <property type="entry name" value="RA_dom"/>
</dbReference>
<dbReference type="PROSITE" id="PS50200">
    <property type="entry name" value="RA"/>
    <property type="match status" value="1"/>
</dbReference>
<dbReference type="GO" id="GO:0005819">
    <property type="term" value="C:spindle"/>
    <property type="evidence" value="ECO:0007669"/>
    <property type="project" value="TreeGrafter"/>
</dbReference>
<evidence type="ECO:0000259" key="2">
    <source>
        <dbReference type="PROSITE" id="PS50200"/>
    </source>
</evidence>
<dbReference type="PANTHER" id="PTHR21437:SF1">
    <property type="entry name" value="WIDE AWAKE"/>
    <property type="match status" value="1"/>
</dbReference>